<evidence type="ECO:0000313" key="1">
    <source>
        <dbReference type="EMBL" id="EDX75017.1"/>
    </source>
</evidence>
<sequence length="375" mass="43417">MKFLTYREINQLQKILINNIVLQTSDVDFRNALLTNCGLGKYCSLIPLDKPSLQFVPILYRQLSEIHITIDAAQRLGLIVFLEHISQLDIISSLEEKSFINHVITKWEQQQTSSTQKSQRNKIANLLAQGRKESPTVAPVQQPSKVDRGVIINYDLEAQMAKFRQQVGYEGAFVFAVGGHNTILEQYIIERLRRELKQKTERQNERLEIRLYRKSILTSTDIEREFLNKYKFEYFTELFNAQGNTDIMLIIWNYDIPEKIMKSLAEDFWANISSSVSPCLKNQSRCLVIVWANVGKRPLTGLTGLTALPNPKKFKLCDLLPWFRSKLRMEGIEENLIEYYLDRLERQCGNGDLIGTYQEINQIVQELQGGSRLYG</sequence>
<dbReference type="EMBL" id="DS989851">
    <property type="protein sequence ID" value="EDX75017.1"/>
    <property type="molecule type" value="Genomic_DNA"/>
</dbReference>
<gene>
    <name evidence="1" type="ORF">MC7420_891</name>
</gene>
<evidence type="ECO:0000313" key="2">
    <source>
        <dbReference type="Proteomes" id="UP000003835"/>
    </source>
</evidence>
<protein>
    <submittedName>
        <fullName evidence="1">Uncharacterized protein</fullName>
    </submittedName>
</protein>
<dbReference type="eggNOG" id="COG0775">
    <property type="taxonomic scope" value="Bacteria"/>
</dbReference>
<dbReference type="HOGENOM" id="CLU_713323_0_0_3"/>
<proteinExistence type="predicted"/>
<reference evidence="1 2" key="1">
    <citation type="submission" date="2008-07" db="EMBL/GenBank/DDBJ databases">
        <authorList>
            <person name="Tandeau de Marsac N."/>
            <person name="Ferriera S."/>
            <person name="Johnson J."/>
            <person name="Kravitz S."/>
            <person name="Beeson K."/>
            <person name="Sutton G."/>
            <person name="Rogers Y.-H."/>
            <person name="Friedman R."/>
            <person name="Frazier M."/>
            <person name="Venter J.C."/>
        </authorList>
    </citation>
    <scope>NUCLEOTIDE SEQUENCE [LARGE SCALE GENOMIC DNA]</scope>
    <source>
        <strain evidence="1 2">PCC 7420</strain>
    </source>
</reference>
<name>B4VT09_9CYAN</name>
<dbReference type="STRING" id="118168.MC7420_891"/>
<dbReference type="OrthoDB" id="9823188at2"/>
<dbReference type="RefSeq" id="WP_006101837.1">
    <property type="nucleotide sequence ID" value="NZ_DS989851.1"/>
</dbReference>
<organism evidence="1 2">
    <name type="scientific">Coleofasciculus chthonoplastes PCC 7420</name>
    <dbReference type="NCBI Taxonomy" id="118168"/>
    <lineage>
        <taxon>Bacteria</taxon>
        <taxon>Bacillati</taxon>
        <taxon>Cyanobacteriota</taxon>
        <taxon>Cyanophyceae</taxon>
        <taxon>Coleofasciculales</taxon>
        <taxon>Coleofasciculaceae</taxon>
        <taxon>Coleofasciculus</taxon>
    </lineage>
</organism>
<dbReference type="Proteomes" id="UP000003835">
    <property type="component" value="Unassembled WGS sequence"/>
</dbReference>
<keyword evidence="2" id="KW-1185">Reference proteome</keyword>
<dbReference type="AlphaFoldDB" id="B4VT09"/>
<accession>B4VT09</accession>